<feature type="transmembrane region" description="Helical" evidence="1">
    <location>
        <begin position="20"/>
        <end position="43"/>
    </location>
</feature>
<keyword evidence="1" id="KW-0472">Membrane</keyword>
<dbReference type="EMBL" id="CP158568">
    <property type="protein sequence ID" value="XBY44500.1"/>
    <property type="molecule type" value="Genomic_DNA"/>
</dbReference>
<organism evidence="2">
    <name type="scientific">Methyloraptor flagellatus</name>
    <dbReference type="NCBI Taxonomy" id="3162530"/>
    <lineage>
        <taxon>Bacteria</taxon>
        <taxon>Pseudomonadati</taxon>
        <taxon>Pseudomonadota</taxon>
        <taxon>Alphaproteobacteria</taxon>
        <taxon>Hyphomicrobiales</taxon>
        <taxon>Ancalomicrobiaceae</taxon>
        <taxon>Methyloraptor</taxon>
    </lineage>
</organism>
<dbReference type="KEGG" id="mflg:ABS361_21220"/>
<keyword evidence="1" id="KW-1133">Transmembrane helix</keyword>
<sequence length="132" mass="13130">MAKRGDHRHQPSSRIERTIVAVLATYALVLQVLITGLGAGAMASPFDAAFAICESGAAHSDQVPGQPGQGHGLDQCCLGHCAGTAAAPPTAPASAGLAREIVLATLTATPADEIVTPAAHPPLGSRAPPAVA</sequence>
<evidence type="ECO:0000256" key="1">
    <source>
        <dbReference type="SAM" id="Phobius"/>
    </source>
</evidence>
<dbReference type="AlphaFoldDB" id="A0AAU7X9I3"/>
<name>A0AAU7X9I3_9HYPH</name>
<dbReference type="RefSeq" id="WP_407049593.1">
    <property type="nucleotide sequence ID" value="NZ_CP158568.1"/>
</dbReference>
<reference evidence="2" key="1">
    <citation type="submission" date="2024-06" db="EMBL/GenBank/DDBJ databases">
        <title>Methylostella associata gen. nov., sp. nov., a novel Ancalomicrobiaceae-affiliated facultatively methylotrophic bacteria that feed on methanotrophs of the genus Methylococcus.</title>
        <authorList>
            <person name="Saltykova V."/>
            <person name="Danilova O.V."/>
            <person name="Oshkin I.Y."/>
            <person name="Belova S.E."/>
            <person name="Pimenov N.V."/>
            <person name="Dedysh S.N."/>
        </authorList>
    </citation>
    <scope>NUCLEOTIDE SEQUENCE</scope>
    <source>
        <strain evidence="2">S20</strain>
    </source>
</reference>
<evidence type="ECO:0008006" key="3">
    <source>
        <dbReference type="Google" id="ProtNLM"/>
    </source>
</evidence>
<keyword evidence="1" id="KW-0812">Transmembrane</keyword>
<proteinExistence type="predicted"/>
<evidence type="ECO:0000313" key="2">
    <source>
        <dbReference type="EMBL" id="XBY44500.1"/>
    </source>
</evidence>
<protein>
    <recommendedName>
        <fullName evidence="3">DUF2946 domain-containing protein</fullName>
    </recommendedName>
</protein>
<accession>A0AAU7X9I3</accession>
<gene>
    <name evidence="2" type="ORF">ABS361_21220</name>
</gene>